<dbReference type="InterPro" id="IPR039448">
    <property type="entry name" value="Beta_helix"/>
</dbReference>
<dbReference type="SUPFAM" id="SSF51126">
    <property type="entry name" value="Pectin lyase-like"/>
    <property type="match status" value="3"/>
</dbReference>
<dbReference type="Gene3D" id="2.160.20.20">
    <property type="match status" value="1"/>
</dbReference>
<dbReference type="GO" id="GO:0005524">
    <property type="term" value="F:ATP binding"/>
    <property type="evidence" value="ECO:0007669"/>
    <property type="project" value="UniProtKB-KW"/>
</dbReference>
<evidence type="ECO:0000313" key="6">
    <source>
        <dbReference type="Proteomes" id="UP000003779"/>
    </source>
</evidence>
<dbReference type="InterPro" id="IPR003959">
    <property type="entry name" value="ATPase_AAA_core"/>
</dbReference>
<feature type="domain" description="AAA+ ATPase" evidence="4">
    <location>
        <begin position="881"/>
        <end position="1010"/>
    </location>
</feature>
<dbReference type="FunFam" id="3.40.50.300:FF:000216">
    <property type="entry name" value="Type VII secretion ATPase EccA"/>
    <property type="match status" value="1"/>
</dbReference>
<dbReference type="Proteomes" id="UP000003779">
    <property type="component" value="Chromosome"/>
</dbReference>
<dbReference type="AlphaFoldDB" id="J7L8L2"/>
<dbReference type="Gene3D" id="2.160.20.10">
    <property type="entry name" value="Single-stranded right-handed beta-helix, Pectin lyase-like"/>
    <property type="match status" value="1"/>
</dbReference>
<dbReference type="Pfam" id="PF00004">
    <property type="entry name" value="AAA"/>
    <property type="match status" value="1"/>
</dbReference>
<keyword evidence="2" id="KW-0547">Nucleotide-binding</keyword>
<dbReference type="EMBL" id="CP003788">
    <property type="protein sequence ID" value="AFR07775.1"/>
    <property type="molecule type" value="Genomic_DNA"/>
</dbReference>
<dbReference type="InterPro" id="IPR050773">
    <property type="entry name" value="CbxX/CfxQ_RuBisCO_ESX"/>
</dbReference>
<dbReference type="STRING" id="1205910.B005_2542"/>
<evidence type="ECO:0000256" key="2">
    <source>
        <dbReference type="ARBA" id="ARBA00022741"/>
    </source>
</evidence>
<dbReference type="CDD" id="cd00009">
    <property type="entry name" value="AAA"/>
    <property type="match status" value="1"/>
</dbReference>
<dbReference type="Pfam" id="PF17866">
    <property type="entry name" value="AAA_lid_6"/>
    <property type="match status" value="2"/>
</dbReference>
<proteinExistence type="inferred from homology"/>
<evidence type="ECO:0000313" key="5">
    <source>
        <dbReference type="EMBL" id="AFR07775.1"/>
    </source>
</evidence>
<dbReference type="InterPro" id="IPR012332">
    <property type="entry name" value="Autotransporter_pectin_lyase_C"/>
</dbReference>
<dbReference type="Pfam" id="PF13229">
    <property type="entry name" value="Beta_helix"/>
    <property type="match status" value="1"/>
</dbReference>
<reference evidence="6" key="2">
    <citation type="submission" date="2012-08" db="EMBL/GenBank/DDBJ databases">
        <title>Whole-genome sequence of Nocardiopsis alba strain ATCC BAA-2165 associated with honeybees.</title>
        <authorList>
            <person name="Qiao J."/>
            <person name="Chen L."/>
            <person name="Li Y."/>
            <person name="Wang J."/>
            <person name="Zhang W."/>
            <person name="Chen S."/>
        </authorList>
    </citation>
    <scope>NUCLEOTIDE SEQUENCE [LARGE SCALE GENOMIC DNA]</scope>
    <source>
        <strain evidence="6">ATCC BAA-2165 / BE74</strain>
    </source>
</reference>
<evidence type="ECO:0000256" key="1">
    <source>
        <dbReference type="ARBA" id="ARBA00010378"/>
    </source>
</evidence>
<dbReference type="InterPro" id="IPR011050">
    <property type="entry name" value="Pectin_lyase_fold/virulence"/>
</dbReference>
<dbReference type="HOGENOM" id="CLU_008749_2_0_11"/>
<dbReference type="PANTHER" id="PTHR43392:SF2">
    <property type="entry name" value="AAA-TYPE ATPASE FAMILY PROTEIN _ ANKYRIN REPEAT FAMILY PROTEIN"/>
    <property type="match status" value="1"/>
</dbReference>
<evidence type="ECO:0000256" key="3">
    <source>
        <dbReference type="ARBA" id="ARBA00022840"/>
    </source>
</evidence>
<dbReference type="PRINTS" id="PR00819">
    <property type="entry name" value="CBXCFQXSUPER"/>
</dbReference>
<dbReference type="SUPFAM" id="SSF52540">
    <property type="entry name" value="P-loop containing nucleoside triphosphate hydrolases"/>
    <property type="match status" value="2"/>
</dbReference>
<organism evidence="5 6">
    <name type="scientific">Nocardiopsis alba (strain ATCC BAA-2165 / BE74)</name>
    <dbReference type="NCBI Taxonomy" id="1205910"/>
    <lineage>
        <taxon>Bacteria</taxon>
        <taxon>Bacillati</taxon>
        <taxon>Actinomycetota</taxon>
        <taxon>Actinomycetes</taxon>
        <taxon>Streptosporangiales</taxon>
        <taxon>Nocardiopsidaceae</taxon>
        <taxon>Nocardiopsis</taxon>
    </lineage>
</organism>
<dbReference type="PATRIC" id="fig|1205910.3.peg.2401"/>
<dbReference type="Gene3D" id="1.10.8.60">
    <property type="match status" value="2"/>
</dbReference>
<dbReference type="InterPro" id="IPR041627">
    <property type="entry name" value="AAA_lid_6"/>
</dbReference>
<dbReference type="eggNOG" id="COG0464">
    <property type="taxonomic scope" value="Bacteria"/>
</dbReference>
<evidence type="ECO:0000259" key="4">
    <source>
        <dbReference type="SMART" id="SM00382"/>
    </source>
</evidence>
<name>J7L8L2_NOCAA</name>
<dbReference type="InterPro" id="IPR000641">
    <property type="entry name" value="CbxX/CfxQ"/>
</dbReference>
<dbReference type="GO" id="GO:0016887">
    <property type="term" value="F:ATP hydrolysis activity"/>
    <property type="evidence" value="ECO:0007669"/>
    <property type="project" value="InterPro"/>
</dbReference>
<comment type="similarity">
    <text evidence="1">Belongs to the CbxX/CfxQ family.</text>
</comment>
<dbReference type="PANTHER" id="PTHR43392">
    <property type="entry name" value="AAA-TYPE ATPASE FAMILY PROTEIN / ANKYRIN REPEAT FAMILY PROTEIN"/>
    <property type="match status" value="1"/>
</dbReference>
<accession>J7L8L2</accession>
<reference evidence="5 6" key="1">
    <citation type="journal article" date="2012" name="J. Bacteriol.">
        <title>Whole-Genome Sequence of Nocardiopsis alba Strain ATCC BAA-2165, Associated with Honeybees.</title>
        <authorList>
            <person name="Qiao J."/>
            <person name="Chen L."/>
            <person name="Li Y."/>
            <person name="Wang J."/>
            <person name="Zhang W."/>
            <person name="Chen S."/>
        </authorList>
    </citation>
    <scope>NUCLEOTIDE SEQUENCE [LARGE SCALE GENOMIC DNA]</scope>
    <source>
        <strain evidence="6">ATCC BAA-2165 / BE74</strain>
    </source>
</reference>
<protein>
    <submittedName>
        <fullName evidence="5">ATPase associated with various cellular activities family protein</fullName>
    </submittedName>
</protein>
<dbReference type="SMART" id="SM00382">
    <property type="entry name" value="AAA"/>
    <property type="match status" value="2"/>
</dbReference>
<dbReference type="InterPro" id="IPR006626">
    <property type="entry name" value="PbH1"/>
</dbReference>
<dbReference type="InterPro" id="IPR027417">
    <property type="entry name" value="P-loop_NTPase"/>
</dbReference>
<dbReference type="InterPro" id="IPR012334">
    <property type="entry name" value="Pectin_lyas_fold"/>
</dbReference>
<gene>
    <name evidence="5" type="ordered locus">B005_2542</name>
</gene>
<dbReference type="Gene3D" id="3.40.50.300">
    <property type="entry name" value="P-loop containing nucleotide triphosphate hydrolases"/>
    <property type="match status" value="2"/>
</dbReference>
<dbReference type="InterPro" id="IPR003593">
    <property type="entry name" value="AAA+_ATPase"/>
</dbReference>
<feature type="domain" description="AAA+ ATPase" evidence="4">
    <location>
        <begin position="604"/>
        <end position="745"/>
    </location>
</feature>
<dbReference type="SMART" id="SM00710">
    <property type="entry name" value="PbH1"/>
    <property type="match status" value="8"/>
</dbReference>
<keyword evidence="3" id="KW-0067">ATP-binding</keyword>
<dbReference type="KEGG" id="nal:B005_2542"/>
<sequence>MEMITVRVSKSDPASVSSLGQVIRDPRYAGSDLYLRVDPGDYVEPQVIGVLRHVVVVPAEGAGTVTVSAADETNVFNVHEGGHLEIHGIGVRSSSDDYPPLYAQEGARLRAVDCVFTAPRRVNVVGARAELVGCRFEDSGLLWDSGEGSVRDCYFAKAVIAVQGECSPRISGTIFTGAHDDWHTLYVSGASPEVSDCALVDGGGIYVRDRATPEFTDVRVTGARDWPVRVYERSRASFTRLVVEAPRKEGTDAFFVHGDSESVLHDCEITGSTRTGLAIEGGRLTVHGLTVNGAVADAVLVDGGEAALTDVRCSGVGKAALLVADGARVSVSGMSVSESTQEGRGAIASVRSRFEVSDLRVSRWHGPMAIVVGGGGVFEDIVGHEVGSGIHSREDATITVRGMVLREAREDGLNILDGTEVRLVDADLSECGEDAVYVQGGYVTVRSSTLSGSGERGVRVGAGGVAALEDTAIRDGRGDGLMVEDGGRVRLVRCTVSGNDDSGLWAADDASVYLEDTTFGGNRGGDGDRVVVRGTRGAATGPGRILGGVGEGAVRDRERSLESLLTELDALVGQERVKREVRALVDLQRVSAKRVAAGLPALNVGRHLVLAGPPGIGKTTVARLYGEILCSLGGLERGPFVEVARPDLVAEYQGGTRTRVLEAVERARGGVLFVDGAHALVEEEPEESDPHGREVVDTLVGAMSEPGKGFVLVLAGHSDRLGELLEASPGLRERVARTIEFEDYSPEQLMGIFAGEAGERGRTLGEGVRELLVEHFRRRMKDEAFDNGREVRRVLDGAIRAHSERIAEGGYTTVDDLSRFRAEDLESATAAAAGGASGRGGGRVASLMAGLDAMVGMSDVKDALSGRLAGLLTAGRAGGGPSRHLVFLGERGTGRATVAGIYAELLAALGLTSRGRPVRLRAGELVERGEVSRRAREAFDLAHGGVLLITDAHDVAGEEAAGALVELMGEHHDDVVVVLCGAEEGARAFLSDHPDLEARFGAVVGFSSYTDEELLRIFVGVAEEVDLAVPERTRAVVAEAIEACSERFAAGNGHEVRALFQACAARQARRIEGWVRSGRVLDLEELQTLLPEDVPGEDGAGSALAE</sequence>